<evidence type="ECO:0000256" key="11">
    <source>
        <dbReference type="ARBA" id="ARBA00022840"/>
    </source>
</evidence>
<proteinExistence type="inferred from homology"/>
<accession>A0A2G8JY43</accession>
<comment type="similarity">
    <text evidence="2">Belongs to the protein kinase superfamily. BUD32 family.</text>
</comment>
<dbReference type="GO" id="GO:0000408">
    <property type="term" value="C:EKC/KEOPS complex"/>
    <property type="evidence" value="ECO:0007669"/>
    <property type="project" value="TreeGrafter"/>
</dbReference>
<dbReference type="InterPro" id="IPR000719">
    <property type="entry name" value="Prot_kinase_dom"/>
</dbReference>
<dbReference type="SMART" id="SM00220">
    <property type="entry name" value="S_TKc"/>
    <property type="match status" value="1"/>
</dbReference>
<evidence type="ECO:0000256" key="19">
    <source>
        <dbReference type="ARBA" id="ARBA00081359"/>
    </source>
</evidence>
<dbReference type="GO" id="GO:0005524">
    <property type="term" value="F:ATP binding"/>
    <property type="evidence" value="ECO:0007669"/>
    <property type="project" value="UniProtKB-KW"/>
</dbReference>
<evidence type="ECO:0000256" key="9">
    <source>
        <dbReference type="ARBA" id="ARBA00022777"/>
    </source>
</evidence>
<dbReference type="GO" id="GO:0005829">
    <property type="term" value="C:cytosol"/>
    <property type="evidence" value="ECO:0007669"/>
    <property type="project" value="TreeGrafter"/>
</dbReference>
<dbReference type="Gene3D" id="3.30.200.20">
    <property type="entry name" value="Phosphorylase Kinase, domain 1"/>
    <property type="match status" value="1"/>
</dbReference>
<keyword evidence="4" id="KW-0723">Serine/threonine-protein kinase</keyword>
<dbReference type="PANTHER" id="PTHR12209">
    <property type="entry name" value="NON-SPECIFIC SERINE/THREONINE PROTEIN KINASE"/>
    <property type="match status" value="1"/>
</dbReference>
<evidence type="ECO:0000256" key="18">
    <source>
        <dbReference type="ARBA" id="ARBA00080585"/>
    </source>
</evidence>
<dbReference type="FunFam" id="1.10.510.10:FF:000323">
    <property type="entry name" value="TP53-regulating kinase, putative"/>
    <property type="match status" value="1"/>
</dbReference>
<evidence type="ECO:0000256" key="14">
    <source>
        <dbReference type="ARBA" id="ARBA00048679"/>
    </source>
</evidence>
<evidence type="ECO:0000256" key="8">
    <source>
        <dbReference type="ARBA" id="ARBA00022741"/>
    </source>
</evidence>
<comment type="catalytic activity">
    <reaction evidence="14">
        <text>L-seryl-[protein] + ATP = O-phospho-L-seryl-[protein] + ADP + H(+)</text>
        <dbReference type="Rhea" id="RHEA:17989"/>
        <dbReference type="Rhea" id="RHEA-COMP:9863"/>
        <dbReference type="Rhea" id="RHEA-COMP:11604"/>
        <dbReference type="ChEBI" id="CHEBI:15378"/>
        <dbReference type="ChEBI" id="CHEBI:29999"/>
        <dbReference type="ChEBI" id="CHEBI:30616"/>
        <dbReference type="ChEBI" id="CHEBI:83421"/>
        <dbReference type="ChEBI" id="CHEBI:456216"/>
        <dbReference type="EC" id="2.7.11.1"/>
    </reaction>
</comment>
<dbReference type="NCBIfam" id="TIGR03724">
    <property type="entry name" value="arch_bud32"/>
    <property type="match status" value="1"/>
</dbReference>
<dbReference type="GO" id="GO:0005634">
    <property type="term" value="C:nucleus"/>
    <property type="evidence" value="ECO:0007669"/>
    <property type="project" value="UniProtKB-SubCell"/>
</dbReference>
<dbReference type="GO" id="GO:0008033">
    <property type="term" value="P:tRNA processing"/>
    <property type="evidence" value="ECO:0007669"/>
    <property type="project" value="UniProtKB-KW"/>
</dbReference>
<comment type="subcellular location">
    <subcellularLocation>
        <location evidence="1">Nucleus</location>
    </subcellularLocation>
</comment>
<dbReference type="PROSITE" id="PS00109">
    <property type="entry name" value="PROTEIN_KINASE_TYR"/>
    <property type="match status" value="1"/>
</dbReference>
<dbReference type="EC" id="2.7.11.1" evidence="3"/>
<evidence type="ECO:0000313" key="22">
    <source>
        <dbReference type="Proteomes" id="UP000230750"/>
    </source>
</evidence>
<dbReference type="AlphaFoldDB" id="A0A2G8JY43"/>
<evidence type="ECO:0000256" key="3">
    <source>
        <dbReference type="ARBA" id="ARBA00012513"/>
    </source>
</evidence>
<dbReference type="GO" id="GO:0004674">
    <property type="term" value="F:protein serine/threonine kinase activity"/>
    <property type="evidence" value="ECO:0007669"/>
    <property type="project" value="UniProtKB-KW"/>
</dbReference>
<gene>
    <name evidence="21" type="ORF">BSL78_22493</name>
</gene>
<keyword evidence="5" id="KW-0597">Phosphoprotein</keyword>
<dbReference type="InterPro" id="IPR008266">
    <property type="entry name" value="Tyr_kinase_AS"/>
</dbReference>
<dbReference type="FunFam" id="3.30.200.20:FF:000201">
    <property type="entry name" value="TP53-regulating kinase isoform X1"/>
    <property type="match status" value="1"/>
</dbReference>
<dbReference type="Gene3D" id="1.10.510.10">
    <property type="entry name" value="Transferase(Phosphotransferase) domain 1"/>
    <property type="match status" value="1"/>
</dbReference>
<protein>
    <recommendedName>
        <fullName evidence="3">non-specific serine/threonine protein kinase</fullName>
        <ecNumber evidence="3">2.7.11.1</ecNumber>
    </recommendedName>
    <alternativeName>
        <fullName evidence="17">Nori-2</fullName>
    </alternativeName>
    <alternativeName>
        <fullName evidence="18">TP53-regulating kinase</fullName>
    </alternativeName>
    <alternativeName>
        <fullName evidence="19">p53-related protein kinase</fullName>
    </alternativeName>
</protein>
<comment type="caution">
    <text evidence="21">The sequence shown here is derived from an EMBL/GenBank/DDBJ whole genome shotgun (WGS) entry which is preliminary data.</text>
</comment>
<keyword evidence="11" id="KW-0067">ATP-binding</keyword>
<keyword evidence="8" id="KW-0547">Nucleotide-binding</keyword>
<evidence type="ECO:0000256" key="12">
    <source>
        <dbReference type="ARBA" id="ARBA00023242"/>
    </source>
</evidence>
<evidence type="ECO:0000259" key="20">
    <source>
        <dbReference type="PROSITE" id="PS50011"/>
    </source>
</evidence>
<comment type="catalytic activity">
    <reaction evidence="13">
        <text>L-threonyl-[protein] + ATP = O-phospho-L-threonyl-[protein] + ADP + H(+)</text>
        <dbReference type="Rhea" id="RHEA:46608"/>
        <dbReference type="Rhea" id="RHEA-COMP:11060"/>
        <dbReference type="Rhea" id="RHEA-COMP:11605"/>
        <dbReference type="ChEBI" id="CHEBI:15378"/>
        <dbReference type="ChEBI" id="CHEBI:30013"/>
        <dbReference type="ChEBI" id="CHEBI:30616"/>
        <dbReference type="ChEBI" id="CHEBI:61977"/>
        <dbReference type="ChEBI" id="CHEBI:456216"/>
        <dbReference type="EC" id="2.7.11.1"/>
    </reaction>
</comment>
<dbReference type="OrthoDB" id="3399at2759"/>
<evidence type="ECO:0000313" key="21">
    <source>
        <dbReference type="EMBL" id="PIK40660.1"/>
    </source>
</evidence>
<evidence type="ECO:0000256" key="16">
    <source>
        <dbReference type="ARBA" id="ARBA00062157"/>
    </source>
</evidence>
<organism evidence="21 22">
    <name type="scientific">Stichopus japonicus</name>
    <name type="common">Sea cucumber</name>
    <dbReference type="NCBI Taxonomy" id="307972"/>
    <lineage>
        <taxon>Eukaryota</taxon>
        <taxon>Metazoa</taxon>
        <taxon>Echinodermata</taxon>
        <taxon>Eleutherozoa</taxon>
        <taxon>Echinozoa</taxon>
        <taxon>Holothuroidea</taxon>
        <taxon>Aspidochirotacea</taxon>
        <taxon>Aspidochirotida</taxon>
        <taxon>Stichopodidae</taxon>
        <taxon>Apostichopus</taxon>
    </lineage>
</organism>
<keyword evidence="12" id="KW-0539">Nucleus</keyword>
<dbReference type="STRING" id="307972.A0A2G8JY43"/>
<evidence type="ECO:0000256" key="6">
    <source>
        <dbReference type="ARBA" id="ARBA00022679"/>
    </source>
</evidence>
<keyword evidence="9 21" id="KW-0418">Kinase</keyword>
<evidence type="ECO:0000256" key="13">
    <source>
        <dbReference type="ARBA" id="ARBA00047899"/>
    </source>
</evidence>
<keyword evidence="10" id="KW-0378">Hydrolase</keyword>
<sequence length="230" mass="26534">MATKPSELSDADMIQQGAEAKIYQGQFYDKQCIIKERFKKTYRHPVLEERLTHRRIAQEVKALLRCRKAGIAVPAVYFMDTCNNCIYMEKVEHSLTVREFIQQFQPPYTEEDNQILRSVAGKVGSILAKLHSNDIVHGDLTTSNILLKSPYDIWEVYLIDFGLSQVSHLAEDKGVDLYVLEKAFLSTHPRTEHIFEQVLAAYSKNYPNSVEVLKKLEEVRQRGRKRVMVG</sequence>
<dbReference type="Proteomes" id="UP000230750">
    <property type="component" value="Unassembled WGS sequence"/>
</dbReference>
<name>A0A2G8JY43_STIJA</name>
<keyword evidence="7" id="KW-0819">tRNA processing</keyword>
<evidence type="ECO:0000256" key="15">
    <source>
        <dbReference type="ARBA" id="ARBA00056624"/>
    </source>
</evidence>
<evidence type="ECO:0000256" key="7">
    <source>
        <dbReference type="ARBA" id="ARBA00022694"/>
    </source>
</evidence>
<dbReference type="GO" id="GO:0016787">
    <property type="term" value="F:hydrolase activity"/>
    <property type="evidence" value="ECO:0007669"/>
    <property type="project" value="UniProtKB-KW"/>
</dbReference>
<dbReference type="PANTHER" id="PTHR12209:SF0">
    <property type="entry name" value="EKC_KEOPS COMPLEX SUBUNIT TP53RK"/>
    <property type="match status" value="1"/>
</dbReference>
<comment type="subunit">
    <text evidence="16">Component of the EKC/KEOPS complex composed of at least GON7, TP53RK, TPRKB, OSGEP and LAGE3; the whole complex dimerizes.</text>
</comment>
<evidence type="ECO:0000256" key="17">
    <source>
        <dbReference type="ARBA" id="ARBA00079584"/>
    </source>
</evidence>
<dbReference type="InterPro" id="IPR011009">
    <property type="entry name" value="Kinase-like_dom_sf"/>
</dbReference>
<feature type="domain" description="Protein kinase" evidence="20">
    <location>
        <begin position="8"/>
        <end position="230"/>
    </location>
</feature>
<reference evidence="21 22" key="1">
    <citation type="journal article" date="2017" name="PLoS Biol.">
        <title>The sea cucumber genome provides insights into morphological evolution and visceral regeneration.</title>
        <authorList>
            <person name="Zhang X."/>
            <person name="Sun L."/>
            <person name="Yuan J."/>
            <person name="Sun Y."/>
            <person name="Gao Y."/>
            <person name="Zhang L."/>
            <person name="Li S."/>
            <person name="Dai H."/>
            <person name="Hamel J.F."/>
            <person name="Liu C."/>
            <person name="Yu Y."/>
            <person name="Liu S."/>
            <person name="Lin W."/>
            <person name="Guo K."/>
            <person name="Jin S."/>
            <person name="Xu P."/>
            <person name="Storey K.B."/>
            <person name="Huan P."/>
            <person name="Zhang T."/>
            <person name="Zhou Y."/>
            <person name="Zhang J."/>
            <person name="Lin C."/>
            <person name="Li X."/>
            <person name="Xing L."/>
            <person name="Huo D."/>
            <person name="Sun M."/>
            <person name="Wang L."/>
            <person name="Mercier A."/>
            <person name="Li F."/>
            <person name="Yang H."/>
            <person name="Xiang J."/>
        </authorList>
    </citation>
    <scope>NUCLEOTIDE SEQUENCE [LARGE SCALE GENOMIC DNA]</scope>
    <source>
        <strain evidence="21">Shaxun</strain>
        <tissue evidence="21">Muscle</tissue>
    </source>
</reference>
<dbReference type="Pfam" id="PF06293">
    <property type="entry name" value="Kdo"/>
    <property type="match status" value="1"/>
</dbReference>
<evidence type="ECO:0000256" key="1">
    <source>
        <dbReference type="ARBA" id="ARBA00004123"/>
    </source>
</evidence>
<dbReference type="EMBL" id="MRZV01001098">
    <property type="protein sequence ID" value="PIK40660.1"/>
    <property type="molecule type" value="Genomic_DNA"/>
</dbReference>
<evidence type="ECO:0000256" key="4">
    <source>
        <dbReference type="ARBA" id="ARBA00022527"/>
    </source>
</evidence>
<comment type="function">
    <text evidence="15">Component of the EKC/KEOPS complex that is required for the formation of a threonylcarbamoyl group on adenosine at position 37 (t(6)A37) in tRNAs that read codons beginning with adenine. The complex is probably involved in the transfer of the threonylcarbamoyl moiety of threonylcarbamoyl-AMP (TC-AMP) to the N6 group of A37. TP53RK has ATPase activity in the context of the EKC/KEOPS complex and likely plays a supporting role to the catalytic subunit OSGEP. Atypical protein kinase that phosphorylates 'Ser-15' of p53/TP53 protein and may therefore participate in its activation.</text>
</comment>
<dbReference type="InterPro" id="IPR022495">
    <property type="entry name" value="Bud32"/>
</dbReference>
<evidence type="ECO:0000256" key="5">
    <source>
        <dbReference type="ARBA" id="ARBA00022553"/>
    </source>
</evidence>
<dbReference type="SUPFAM" id="SSF56112">
    <property type="entry name" value="Protein kinase-like (PK-like)"/>
    <property type="match status" value="1"/>
</dbReference>
<keyword evidence="6" id="KW-0808">Transferase</keyword>
<evidence type="ECO:0000256" key="10">
    <source>
        <dbReference type="ARBA" id="ARBA00022801"/>
    </source>
</evidence>
<dbReference type="PROSITE" id="PS50011">
    <property type="entry name" value="PROTEIN_KINASE_DOM"/>
    <property type="match status" value="1"/>
</dbReference>
<dbReference type="GO" id="GO:0070525">
    <property type="term" value="P:tRNA threonylcarbamoyladenosine metabolic process"/>
    <property type="evidence" value="ECO:0007669"/>
    <property type="project" value="TreeGrafter"/>
</dbReference>
<evidence type="ECO:0000256" key="2">
    <source>
        <dbReference type="ARBA" id="ARBA00010630"/>
    </source>
</evidence>
<keyword evidence="22" id="KW-1185">Reference proteome</keyword>